<evidence type="ECO:0000313" key="1">
    <source>
        <dbReference type="EMBL" id="AUV61029.1"/>
    </source>
</evidence>
<proteinExistence type="predicted"/>
<dbReference type="Proteomes" id="UP000241825">
    <property type="component" value="Segment"/>
</dbReference>
<evidence type="ECO:0000313" key="2">
    <source>
        <dbReference type="Proteomes" id="UP000241825"/>
    </source>
</evidence>
<accession>A0A2K9VFM5</accession>
<organism evidence="1 2">
    <name type="scientific">Escherichia phage vB_EcoM-fFiEco06</name>
    <dbReference type="NCBI Taxonomy" id="2079315"/>
    <lineage>
        <taxon>Viruses</taxon>
        <taxon>Duplodnaviria</taxon>
        <taxon>Heunggongvirae</taxon>
        <taxon>Uroviricota</taxon>
        <taxon>Caudoviricetes</taxon>
        <taxon>Pantevenvirales</taxon>
        <taxon>Straboviridae</taxon>
        <taxon>Tevenvirinae</taxon>
        <taxon>Tequatrovirus</taxon>
        <taxon>Tequatrovirus ecombl75</taxon>
    </lineage>
</organism>
<dbReference type="EMBL" id="MG781190">
    <property type="protein sequence ID" value="AUV61029.1"/>
    <property type="molecule type" value="Genomic_DNA"/>
</dbReference>
<sequence length="212" mass="24358">MGLRPLFSRKQVIISKFVTIKPRNHSKMWSTILGYKVSYHDTVSVPIELMPKNSNKIVDAKCDLCGIKFSRSIQLLNRTPTHACRKCSIKQVAIKNSEVQSGISRPWQRGDKHPRWTGKRKEFALYASRVHSITKSAKIRKIWSKWPNADKIGVCGVEGAYQLDHKVSIKYGFDNLIPPEIIASVKNLEIITWESNREKSKRNSVDLWDLLE</sequence>
<protein>
    <submittedName>
        <fullName evidence="1">Uncharacterized protein</fullName>
    </submittedName>
</protein>
<gene>
    <name evidence="1" type="ORF">FE6_176</name>
</gene>
<reference evidence="2" key="1">
    <citation type="submission" date="2018-01" db="EMBL/GenBank/DDBJ databases">
        <title>Complete genome sequences of two T4-like Escherichia coli phages isolated from wastewater in Finland.</title>
        <authorList>
            <person name="Kiljunen S."/>
            <person name="Wicklund A."/>
            <person name="Skurnik M."/>
        </authorList>
    </citation>
    <scope>NUCLEOTIDE SEQUENCE [LARGE SCALE GENOMIC DNA]</scope>
</reference>
<keyword evidence="2" id="KW-1185">Reference proteome</keyword>
<name>A0A2K9VFM5_9CAUD</name>